<evidence type="ECO:0000256" key="3">
    <source>
        <dbReference type="SAM" id="Coils"/>
    </source>
</evidence>
<evidence type="ECO:0000313" key="5">
    <source>
        <dbReference type="EMBL" id="GAA4362542.1"/>
    </source>
</evidence>
<comment type="similarity">
    <text evidence="1">Belongs to the Skp family.</text>
</comment>
<evidence type="ECO:0000313" key="6">
    <source>
        <dbReference type="Proteomes" id="UP001501153"/>
    </source>
</evidence>
<sequence>MKNPVQLAINAVLLIAVAVLYFLHFSQPGRSAAVAAKPAPTAVAADSAAATVAEEPAVAETADTASATPTVANVAAAEAAGEKIAYVESGKLLDGYQGMKDAKRAFEGKARGWEKQSQSIQSGFRSAVESYQKSAGGMTAEQRGATEEKLGQQEQQIRQQLAGLQAQAQEEEAKLTSTILTRINKQVEAYGKARGYKFILIAAPSGTIAYGRKDLDITAPVLSYLNSEYRKK</sequence>
<name>A0ABP8ILM5_9BACT</name>
<keyword evidence="4" id="KW-0812">Transmembrane</keyword>
<comment type="caution">
    <text evidence="5">The sequence shown here is derived from an EMBL/GenBank/DDBJ whole genome shotgun (WGS) entry which is preliminary data.</text>
</comment>
<keyword evidence="2" id="KW-0732">Signal</keyword>
<dbReference type="Pfam" id="PF03938">
    <property type="entry name" value="OmpH"/>
    <property type="match status" value="1"/>
</dbReference>
<evidence type="ECO:0000256" key="2">
    <source>
        <dbReference type="ARBA" id="ARBA00022729"/>
    </source>
</evidence>
<proteinExistence type="inferred from homology"/>
<dbReference type="PANTHER" id="PTHR35089">
    <property type="entry name" value="CHAPERONE PROTEIN SKP"/>
    <property type="match status" value="1"/>
</dbReference>
<organism evidence="5 6">
    <name type="scientific">Hymenobacter saemangeumensis</name>
    <dbReference type="NCBI Taxonomy" id="1084522"/>
    <lineage>
        <taxon>Bacteria</taxon>
        <taxon>Pseudomonadati</taxon>
        <taxon>Bacteroidota</taxon>
        <taxon>Cytophagia</taxon>
        <taxon>Cytophagales</taxon>
        <taxon>Hymenobacteraceae</taxon>
        <taxon>Hymenobacter</taxon>
    </lineage>
</organism>
<keyword evidence="3" id="KW-0175">Coiled coil</keyword>
<evidence type="ECO:0000256" key="1">
    <source>
        <dbReference type="ARBA" id="ARBA00009091"/>
    </source>
</evidence>
<keyword evidence="6" id="KW-1185">Reference proteome</keyword>
<dbReference type="SUPFAM" id="SSF111384">
    <property type="entry name" value="OmpH-like"/>
    <property type="match status" value="1"/>
</dbReference>
<feature type="transmembrane region" description="Helical" evidence="4">
    <location>
        <begin position="7"/>
        <end position="25"/>
    </location>
</feature>
<keyword evidence="4" id="KW-1133">Transmembrane helix</keyword>
<protein>
    <recommendedName>
        <fullName evidence="7">OmpH family outer membrane protein</fullName>
    </recommendedName>
</protein>
<keyword evidence="4" id="KW-0472">Membrane</keyword>
<dbReference type="InterPro" id="IPR005632">
    <property type="entry name" value="Chaperone_Skp"/>
</dbReference>
<reference evidence="6" key="1">
    <citation type="journal article" date="2019" name="Int. J. Syst. Evol. Microbiol.">
        <title>The Global Catalogue of Microorganisms (GCM) 10K type strain sequencing project: providing services to taxonomists for standard genome sequencing and annotation.</title>
        <authorList>
            <consortium name="The Broad Institute Genomics Platform"/>
            <consortium name="The Broad Institute Genome Sequencing Center for Infectious Disease"/>
            <person name="Wu L."/>
            <person name="Ma J."/>
        </authorList>
    </citation>
    <scope>NUCLEOTIDE SEQUENCE [LARGE SCALE GENOMIC DNA]</scope>
    <source>
        <strain evidence="6">JCM 17923</strain>
    </source>
</reference>
<dbReference type="InterPro" id="IPR024930">
    <property type="entry name" value="Skp_dom_sf"/>
</dbReference>
<evidence type="ECO:0000256" key="4">
    <source>
        <dbReference type="SAM" id="Phobius"/>
    </source>
</evidence>
<gene>
    <name evidence="5" type="ORF">GCM10023185_30570</name>
</gene>
<feature type="coiled-coil region" evidence="3">
    <location>
        <begin position="147"/>
        <end position="174"/>
    </location>
</feature>
<dbReference type="EMBL" id="BAABGZ010000066">
    <property type="protein sequence ID" value="GAA4362542.1"/>
    <property type="molecule type" value="Genomic_DNA"/>
</dbReference>
<dbReference type="RefSeq" id="WP_345236967.1">
    <property type="nucleotide sequence ID" value="NZ_BAABGZ010000066.1"/>
</dbReference>
<dbReference type="Proteomes" id="UP001501153">
    <property type="component" value="Unassembled WGS sequence"/>
</dbReference>
<evidence type="ECO:0008006" key="7">
    <source>
        <dbReference type="Google" id="ProtNLM"/>
    </source>
</evidence>
<dbReference type="Gene3D" id="3.30.910.20">
    <property type="entry name" value="Skp domain"/>
    <property type="match status" value="1"/>
</dbReference>
<accession>A0ABP8ILM5</accession>
<dbReference type="PANTHER" id="PTHR35089:SF1">
    <property type="entry name" value="CHAPERONE PROTEIN SKP"/>
    <property type="match status" value="1"/>
</dbReference>
<dbReference type="SMART" id="SM00935">
    <property type="entry name" value="OmpH"/>
    <property type="match status" value="1"/>
</dbReference>